<evidence type="ECO:0000313" key="1">
    <source>
        <dbReference type="EMBL" id="CAL1266829.1"/>
    </source>
</evidence>
<dbReference type="Proteomes" id="UP001497382">
    <property type="component" value="Unassembled WGS sequence"/>
</dbReference>
<dbReference type="AlphaFoldDB" id="A0AAV1Z787"/>
<reference evidence="1 2" key="1">
    <citation type="submission" date="2024-04" db="EMBL/GenBank/DDBJ databases">
        <authorList>
            <person name="Rising A."/>
            <person name="Reimegard J."/>
            <person name="Sonavane S."/>
            <person name="Akerstrom W."/>
            <person name="Nylinder S."/>
            <person name="Hedman E."/>
            <person name="Kallberg Y."/>
        </authorList>
    </citation>
    <scope>NUCLEOTIDE SEQUENCE [LARGE SCALE GENOMIC DNA]</scope>
</reference>
<name>A0AAV1Z787_9ARAC</name>
<organism evidence="1 2">
    <name type="scientific">Larinioides sclopetarius</name>
    <dbReference type="NCBI Taxonomy" id="280406"/>
    <lineage>
        <taxon>Eukaryota</taxon>
        <taxon>Metazoa</taxon>
        <taxon>Ecdysozoa</taxon>
        <taxon>Arthropoda</taxon>
        <taxon>Chelicerata</taxon>
        <taxon>Arachnida</taxon>
        <taxon>Araneae</taxon>
        <taxon>Araneomorphae</taxon>
        <taxon>Entelegynae</taxon>
        <taxon>Araneoidea</taxon>
        <taxon>Araneidae</taxon>
        <taxon>Larinioides</taxon>
    </lineage>
</organism>
<evidence type="ECO:0000313" key="2">
    <source>
        <dbReference type="Proteomes" id="UP001497382"/>
    </source>
</evidence>
<protein>
    <submittedName>
        <fullName evidence="1">Uncharacterized protein</fullName>
    </submittedName>
</protein>
<accession>A0AAV1Z787</accession>
<keyword evidence="2" id="KW-1185">Reference proteome</keyword>
<proteinExistence type="predicted"/>
<dbReference type="EMBL" id="CAXIEN010000025">
    <property type="protein sequence ID" value="CAL1266829.1"/>
    <property type="molecule type" value="Genomic_DNA"/>
</dbReference>
<gene>
    <name evidence="1" type="ORF">LARSCL_LOCUS3298</name>
</gene>
<comment type="caution">
    <text evidence="1">The sequence shown here is derived from an EMBL/GenBank/DDBJ whole genome shotgun (WGS) entry which is preliminary data.</text>
</comment>
<sequence length="84" mass="9389">MLKVIENVSTKKKNRSEMLSQKTCKKIQRESFLKHLKIGPSLLSSHDSFNSSFFNHDTSQSGPFICAITSNADESFLHNSSPAT</sequence>